<organism evidence="1 2">
    <name type="scientific">[Myrmecia] bisecta</name>
    <dbReference type="NCBI Taxonomy" id="41462"/>
    <lineage>
        <taxon>Eukaryota</taxon>
        <taxon>Viridiplantae</taxon>
        <taxon>Chlorophyta</taxon>
        <taxon>core chlorophytes</taxon>
        <taxon>Trebouxiophyceae</taxon>
        <taxon>Trebouxiales</taxon>
        <taxon>Trebouxiaceae</taxon>
        <taxon>Myrmecia</taxon>
    </lineage>
</organism>
<evidence type="ECO:0000313" key="1">
    <source>
        <dbReference type="EMBL" id="KAK9804339.1"/>
    </source>
</evidence>
<protein>
    <submittedName>
        <fullName evidence="1">Uncharacterized protein</fullName>
    </submittedName>
</protein>
<proteinExistence type="predicted"/>
<keyword evidence="2" id="KW-1185">Reference proteome</keyword>
<evidence type="ECO:0000313" key="2">
    <source>
        <dbReference type="Proteomes" id="UP001489004"/>
    </source>
</evidence>
<name>A0AAW1P1Y5_9CHLO</name>
<comment type="caution">
    <text evidence="1">The sequence shown here is derived from an EMBL/GenBank/DDBJ whole genome shotgun (WGS) entry which is preliminary data.</text>
</comment>
<dbReference type="Proteomes" id="UP001489004">
    <property type="component" value="Unassembled WGS sequence"/>
</dbReference>
<accession>A0AAW1P1Y5</accession>
<sequence length="95" mass="10478">MKSEEAKSGCCIAQTYTLHASEQPDSLRHLATKLNMLPWRCTAACAVRSPTGHLCPREASSPSAASMTIPVWKAALRRSWLSCLRVQTQWYKGAS</sequence>
<reference evidence="1 2" key="1">
    <citation type="journal article" date="2024" name="Nat. Commun.">
        <title>Phylogenomics reveals the evolutionary origins of lichenization in chlorophyte algae.</title>
        <authorList>
            <person name="Puginier C."/>
            <person name="Libourel C."/>
            <person name="Otte J."/>
            <person name="Skaloud P."/>
            <person name="Haon M."/>
            <person name="Grisel S."/>
            <person name="Petersen M."/>
            <person name="Berrin J.G."/>
            <person name="Delaux P.M."/>
            <person name="Dal Grande F."/>
            <person name="Keller J."/>
        </authorList>
    </citation>
    <scope>NUCLEOTIDE SEQUENCE [LARGE SCALE GENOMIC DNA]</scope>
    <source>
        <strain evidence="1 2">SAG 2043</strain>
    </source>
</reference>
<dbReference type="AlphaFoldDB" id="A0AAW1P1Y5"/>
<gene>
    <name evidence="1" type="ORF">WJX72_008109</name>
</gene>
<dbReference type="EMBL" id="JALJOR010000018">
    <property type="protein sequence ID" value="KAK9804339.1"/>
    <property type="molecule type" value="Genomic_DNA"/>
</dbReference>